<feature type="domain" description="Major facilitator superfamily (MFS) profile" evidence="8">
    <location>
        <begin position="29"/>
        <end position="407"/>
    </location>
</feature>
<evidence type="ECO:0000256" key="1">
    <source>
        <dbReference type="ARBA" id="ARBA00004651"/>
    </source>
</evidence>
<keyword evidence="2" id="KW-1003">Cell membrane</keyword>
<feature type="transmembrane region" description="Helical" evidence="7">
    <location>
        <begin position="379"/>
        <end position="402"/>
    </location>
</feature>
<dbReference type="InterPro" id="IPR020846">
    <property type="entry name" value="MFS_dom"/>
</dbReference>
<evidence type="ECO:0000313" key="10">
    <source>
        <dbReference type="Proteomes" id="UP001595712"/>
    </source>
</evidence>
<dbReference type="InterPro" id="IPR011701">
    <property type="entry name" value="MFS"/>
</dbReference>
<dbReference type="PROSITE" id="PS50850">
    <property type="entry name" value="MFS"/>
    <property type="match status" value="1"/>
</dbReference>
<dbReference type="InterPro" id="IPR050189">
    <property type="entry name" value="MFS_Efflux_Transporters"/>
</dbReference>
<dbReference type="EMBL" id="JBHRWO010000004">
    <property type="protein sequence ID" value="MFC3491644.1"/>
    <property type="molecule type" value="Genomic_DNA"/>
</dbReference>
<accession>A0ABV7PWF7</accession>
<evidence type="ECO:0000256" key="3">
    <source>
        <dbReference type="ARBA" id="ARBA00022692"/>
    </source>
</evidence>
<dbReference type="RefSeq" id="WP_387970785.1">
    <property type="nucleotide sequence ID" value="NZ_JBHRWO010000004.1"/>
</dbReference>
<name>A0ABV7PWF7_9ACTN</name>
<feature type="transmembrane region" description="Helical" evidence="7">
    <location>
        <begin position="296"/>
        <end position="313"/>
    </location>
</feature>
<evidence type="ECO:0000256" key="6">
    <source>
        <dbReference type="SAM" id="MobiDB-lite"/>
    </source>
</evidence>
<feature type="region of interest" description="Disordered" evidence="6">
    <location>
        <begin position="1"/>
        <end position="23"/>
    </location>
</feature>
<keyword evidence="10" id="KW-1185">Reference proteome</keyword>
<organism evidence="9 10">
    <name type="scientific">Glycomyces rhizosphaerae</name>
    <dbReference type="NCBI Taxonomy" id="2054422"/>
    <lineage>
        <taxon>Bacteria</taxon>
        <taxon>Bacillati</taxon>
        <taxon>Actinomycetota</taxon>
        <taxon>Actinomycetes</taxon>
        <taxon>Glycomycetales</taxon>
        <taxon>Glycomycetaceae</taxon>
        <taxon>Glycomyces</taxon>
    </lineage>
</organism>
<keyword evidence="4 7" id="KW-1133">Transmembrane helix</keyword>
<feature type="transmembrane region" description="Helical" evidence="7">
    <location>
        <begin position="95"/>
        <end position="113"/>
    </location>
</feature>
<feature type="transmembrane region" description="Helical" evidence="7">
    <location>
        <begin position="29"/>
        <end position="46"/>
    </location>
</feature>
<evidence type="ECO:0000313" key="9">
    <source>
        <dbReference type="EMBL" id="MFC3491644.1"/>
    </source>
</evidence>
<keyword evidence="3 7" id="KW-0812">Transmembrane</keyword>
<keyword evidence="5 7" id="KW-0472">Membrane</keyword>
<feature type="transmembrane region" description="Helical" evidence="7">
    <location>
        <begin position="66"/>
        <end position="83"/>
    </location>
</feature>
<feature type="transmembrane region" description="Helical" evidence="7">
    <location>
        <begin position="263"/>
        <end position="284"/>
    </location>
</feature>
<dbReference type="Gene3D" id="1.20.1250.20">
    <property type="entry name" value="MFS general substrate transporter like domains"/>
    <property type="match status" value="1"/>
</dbReference>
<feature type="transmembrane region" description="Helical" evidence="7">
    <location>
        <begin position="352"/>
        <end position="373"/>
    </location>
</feature>
<evidence type="ECO:0000259" key="8">
    <source>
        <dbReference type="PROSITE" id="PS50850"/>
    </source>
</evidence>
<dbReference type="Proteomes" id="UP001595712">
    <property type="component" value="Unassembled WGS sequence"/>
</dbReference>
<dbReference type="PROSITE" id="PS00216">
    <property type="entry name" value="SUGAR_TRANSPORT_1"/>
    <property type="match status" value="1"/>
</dbReference>
<dbReference type="PANTHER" id="PTHR43124:SF3">
    <property type="entry name" value="CHLORAMPHENICOL EFFLUX PUMP RV0191"/>
    <property type="match status" value="1"/>
</dbReference>
<feature type="transmembrane region" description="Helical" evidence="7">
    <location>
        <begin position="319"/>
        <end position="340"/>
    </location>
</feature>
<gene>
    <name evidence="9" type="ORF">ACFO8M_03975</name>
</gene>
<dbReference type="InterPro" id="IPR036259">
    <property type="entry name" value="MFS_trans_sf"/>
</dbReference>
<dbReference type="PANTHER" id="PTHR43124">
    <property type="entry name" value="PURINE EFFLUX PUMP PBUE"/>
    <property type="match status" value="1"/>
</dbReference>
<evidence type="ECO:0000256" key="5">
    <source>
        <dbReference type="ARBA" id="ARBA00023136"/>
    </source>
</evidence>
<comment type="caution">
    <text evidence="9">The sequence shown here is derived from an EMBL/GenBank/DDBJ whole genome shotgun (WGS) entry which is preliminary data.</text>
</comment>
<evidence type="ECO:0000256" key="7">
    <source>
        <dbReference type="SAM" id="Phobius"/>
    </source>
</evidence>
<reference evidence="10" key="1">
    <citation type="journal article" date="2019" name="Int. J. Syst. Evol. Microbiol.">
        <title>The Global Catalogue of Microorganisms (GCM) 10K type strain sequencing project: providing services to taxonomists for standard genome sequencing and annotation.</title>
        <authorList>
            <consortium name="The Broad Institute Genomics Platform"/>
            <consortium name="The Broad Institute Genome Sequencing Center for Infectious Disease"/>
            <person name="Wu L."/>
            <person name="Ma J."/>
        </authorList>
    </citation>
    <scope>NUCLEOTIDE SEQUENCE [LARGE SCALE GENOMIC DNA]</scope>
    <source>
        <strain evidence="10">CGMCC 4.7396</strain>
    </source>
</reference>
<feature type="transmembrane region" description="Helical" evidence="7">
    <location>
        <begin position="181"/>
        <end position="203"/>
    </location>
</feature>
<feature type="transmembrane region" description="Helical" evidence="7">
    <location>
        <begin position="154"/>
        <end position="175"/>
    </location>
</feature>
<evidence type="ECO:0000256" key="4">
    <source>
        <dbReference type="ARBA" id="ARBA00022989"/>
    </source>
</evidence>
<dbReference type="SUPFAM" id="SSF103473">
    <property type="entry name" value="MFS general substrate transporter"/>
    <property type="match status" value="1"/>
</dbReference>
<feature type="transmembrane region" description="Helical" evidence="7">
    <location>
        <begin position="231"/>
        <end position="251"/>
    </location>
</feature>
<sequence length="455" mass="46430">MSQEAQVRPVARPSGDEGRDQHWAPTGRTLVPLASAGVFVVGQLYVVIPLLGEFAAGWQSGSAETAWMVTAFGFAYAFGFLFSGPAADRFGRRRVLLIGLVASALATAAVGFADGLASGLTLRAVQGFTSAFFAPAALAYAAERIAPPRRPIALTTMTSGFIASAIIAQAAATLLLPELGWQSPFFGGAVCVLALAAILFFVLEPDPDRKGAARVNPLGAMAHMLRRRDTLLLYLATATVLSGFVAVYTGLETVGPDGLSGNPRAMLALRASALPAFLAAPWIAGRLRRFAPTTRVVGALAVAAVSAFAAAAASGLGVWAIAVCLLVFVAGIALAAPGLIEAVGSAAGPARAAATALYTFTLFVGASLGPQLAAAVDGAGFIGVCLAAGTLLAVGAMIALAARNTRKQHALGPQHARPGDRGGLRGTVIRRQPDGYRLGGPHATVVADRDCRPLG</sequence>
<feature type="transmembrane region" description="Helical" evidence="7">
    <location>
        <begin position="125"/>
        <end position="142"/>
    </location>
</feature>
<protein>
    <submittedName>
        <fullName evidence="9">MFS transporter</fullName>
    </submittedName>
</protein>
<dbReference type="Pfam" id="PF07690">
    <property type="entry name" value="MFS_1"/>
    <property type="match status" value="1"/>
</dbReference>
<proteinExistence type="predicted"/>
<dbReference type="InterPro" id="IPR005829">
    <property type="entry name" value="Sugar_transporter_CS"/>
</dbReference>
<evidence type="ECO:0000256" key="2">
    <source>
        <dbReference type="ARBA" id="ARBA00022475"/>
    </source>
</evidence>
<comment type="subcellular location">
    <subcellularLocation>
        <location evidence="1">Cell membrane</location>
        <topology evidence="1">Multi-pass membrane protein</topology>
    </subcellularLocation>
</comment>